<dbReference type="AlphaFoldDB" id="A0A1H7YZP5"/>
<dbReference type="STRING" id="1036779.SAMN04515666_11356"/>
<keyword evidence="1" id="KW-1133">Transmembrane helix</keyword>
<evidence type="ECO:0000256" key="1">
    <source>
        <dbReference type="SAM" id="Phobius"/>
    </source>
</evidence>
<sequence>MAEAAKPPDYWNWLGAAISLVLGLWLLVAGWRTLPLARGDLFVADHVGPMSYSTPLIRVSSGRRGTTTYRTQDLWLAAIRDDGRYNYRRLYRPARGLWVDDIDRLDRDQQVRFLVDPDRQLVYEATSRGKTFLAYDDTAETLTGGARRSFLFGFGLLAGAIWHLWPLASRYWRERQGAGEANGG</sequence>
<dbReference type="RefSeq" id="WP_091842124.1">
    <property type="nucleotide sequence ID" value="NZ_FOAN01000013.1"/>
</dbReference>
<dbReference type="OrthoDB" id="8157518at2"/>
<name>A0A1H7YZP5_9HYPH</name>
<feature type="transmembrane region" description="Helical" evidence="1">
    <location>
        <begin position="150"/>
        <end position="168"/>
    </location>
</feature>
<reference evidence="3" key="1">
    <citation type="submission" date="2016-10" db="EMBL/GenBank/DDBJ databases">
        <authorList>
            <person name="Varghese N."/>
            <person name="Submissions S."/>
        </authorList>
    </citation>
    <scope>NUCLEOTIDE SEQUENCE [LARGE SCALE GENOMIC DNA]</scope>
    <source>
        <strain evidence="3">LMG 26383,CCUG 61248,R- 45681</strain>
    </source>
</reference>
<keyword evidence="1" id="KW-0812">Transmembrane</keyword>
<dbReference type="EMBL" id="FOAN01000013">
    <property type="protein sequence ID" value="SEM51483.1"/>
    <property type="molecule type" value="Genomic_DNA"/>
</dbReference>
<dbReference type="Proteomes" id="UP000199664">
    <property type="component" value="Unassembled WGS sequence"/>
</dbReference>
<keyword evidence="3" id="KW-1185">Reference proteome</keyword>
<proteinExistence type="predicted"/>
<organism evidence="2 3">
    <name type="scientific">Bosea lupini</name>
    <dbReference type="NCBI Taxonomy" id="1036779"/>
    <lineage>
        <taxon>Bacteria</taxon>
        <taxon>Pseudomonadati</taxon>
        <taxon>Pseudomonadota</taxon>
        <taxon>Alphaproteobacteria</taxon>
        <taxon>Hyphomicrobiales</taxon>
        <taxon>Boseaceae</taxon>
        <taxon>Bosea</taxon>
    </lineage>
</organism>
<evidence type="ECO:0000313" key="2">
    <source>
        <dbReference type="EMBL" id="SEM51483.1"/>
    </source>
</evidence>
<protein>
    <submittedName>
        <fullName evidence="2">Uncharacterized protein</fullName>
    </submittedName>
</protein>
<feature type="transmembrane region" description="Helical" evidence="1">
    <location>
        <begin position="12"/>
        <end position="31"/>
    </location>
</feature>
<evidence type="ECO:0000313" key="3">
    <source>
        <dbReference type="Proteomes" id="UP000199664"/>
    </source>
</evidence>
<gene>
    <name evidence="2" type="ORF">SAMN04515666_11356</name>
</gene>
<accession>A0A1H7YZP5</accession>
<keyword evidence="1" id="KW-0472">Membrane</keyword>